<gene>
    <name evidence="1" type="ORF">BFF78_02810</name>
</gene>
<dbReference type="AlphaFoldDB" id="A0A1D7Y3H5"/>
<accession>A0A1D7Y3H5</accession>
<name>A0A1D7Y3H5_9ACTN</name>
<dbReference type="Proteomes" id="UP000094960">
    <property type="component" value="Chromosome"/>
</dbReference>
<keyword evidence="2" id="KW-1185">Reference proteome</keyword>
<proteinExistence type="predicted"/>
<evidence type="ECO:0000313" key="1">
    <source>
        <dbReference type="EMBL" id="AOR30141.1"/>
    </source>
</evidence>
<protein>
    <submittedName>
        <fullName evidence="1">Uncharacterized protein</fullName>
    </submittedName>
</protein>
<sequence length="204" mass="22756">MSSFWAVGALRDEQVAEIASVAAPVIREMKERTSTREAWSRWENDAARGGGAVSVYGPDGYNTDESRHLYEMVNASAFDMLDSTCEMHVMEWWERFDEDVEPFISAVSKDNPVAALFHGLGPERARVLPGWAGDAVLASAEVHRHLESVESVLAVSGTEREEVLSRIDDWLWHENPADVLDGPLRVWRQAATAGLGLLSSRIWF</sequence>
<dbReference type="EMBL" id="CP017248">
    <property type="protein sequence ID" value="AOR30141.1"/>
    <property type="molecule type" value="Genomic_DNA"/>
</dbReference>
<organism evidence="1 2">
    <name type="scientific">Streptomyces fodineus</name>
    <dbReference type="NCBI Taxonomy" id="1904616"/>
    <lineage>
        <taxon>Bacteria</taxon>
        <taxon>Bacillati</taxon>
        <taxon>Actinomycetota</taxon>
        <taxon>Actinomycetes</taxon>
        <taxon>Kitasatosporales</taxon>
        <taxon>Streptomycetaceae</taxon>
        <taxon>Streptomyces</taxon>
    </lineage>
</organism>
<evidence type="ECO:0000313" key="2">
    <source>
        <dbReference type="Proteomes" id="UP000094960"/>
    </source>
</evidence>
<dbReference type="KEGG" id="spun:BFF78_02810"/>
<reference evidence="2" key="1">
    <citation type="submission" date="2016-09" db="EMBL/GenBank/DDBJ databases">
        <title>Streptomyces puniciscabiei strain:TW1S1 Genome sequencing and assembly.</title>
        <authorList>
            <person name="Kim M.-K."/>
            <person name="Kim S.B."/>
        </authorList>
    </citation>
    <scope>NUCLEOTIDE SEQUENCE [LARGE SCALE GENOMIC DNA]</scope>
    <source>
        <strain evidence="2">TW1S1</strain>
    </source>
</reference>